<comment type="caution">
    <text evidence="1">The sequence shown here is derived from an EMBL/GenBank/DDBJ whole genome shotgun (WGS) entry which is preliminary data.</text>
</comment>
<name>A0ACB8U3Z4_9APHY</name>
<gene>
    <name evidence="1" type="ORF">BDY19DRAFT_944213</name>
</gene>
<evidence type="ECO:0000313" key="2">
    <source>
        <dbReference type="Proteomes" id="UP001055072"/>
    </source>
</evidence>
<keyword evidence="2" id="KW-1185">Reference proteome</keyword>
<accession>A0ACB8U3Z4</accession>
<proteinExistence type="predicted"/>
<reference evidence="1" key="1">
    <citation type="journal article" date="2021" name="Environ. Microbiol.">
        <title>Gene family expansions and transcriptome signatures uncover fungal adaptations to wood decay.</title>
        <authorList>
            <person name="Hage H."/>
            <person name="Miyauchi S."/>
            <person name="Viragh M."/>
            <person name="Drula E."/>
            <person name="Min B."/>
            <person name="Chaduli D."/>
            <person name="Navarro D."/>
            <person name="Favel A."/>
            <person name="Norest M."/>
            <person name="Lesage-Meessen L."/>
            <person name="Balint B."/>
            <person name="Merenyi Z."/>
            <person name="de Eugenio L."/>
            <person name="Morin E."/>
            <person name="Martinez A.T."/>
            <person name="Baldrian P."/>
            <person name="Stursova M."/>
            <person name="Martinez M.J."/>
            <person name="Novotny C."/>
            <person name="Magnuson J.K."/>
            <person name="Spatafora J.W."/>
            <person name="Maurice S."/>
            <person name="Pangilinan J."/>
            <person name="Andreopoulos W."/>
            <person name="LaButti K."/>
            <person name="Hundley H."/>
            <person name="Na H."/>
            <person name="Kuo A."/>
            <person name="Barry K."/>
            <person name="Lipzen A."/>
            <person name="Henrissat B."/>
            <person name="Riley R."/>
            <person name="Ahrendt S."/>
            <person name="Nagy L.G."/>
            <person name="Grigoriev I.V."/>
            <person name="Martin F."/>
            <person name="Rosso M.N."/>
        </authorList>
    </citation>
    <scope>NUCLEOTIDE SEQUENCE</scope>
    <source>
        <strain evidence="1">CBS 384.51</strain>
    </source>
</reference>
<sequence length="480" mass="53611">MSESDDLQELGLLTGTRKASQNSPSPWIIRAIKLALCSVAVSVFLVTIVHLKRAPSRQQVLDRLFPASQRRTWAQYAPYAPVAEARGPPEGCTVSQVNILQRHGARFPTAGAAARILAALSKIQSATSFNDPNLEFLRNYEYALGTDDMVPYGAEESFDSGVEAYWRYQHLVSDQILPFIRSDKSQRDVDSAWNWTAGFSTASRHKLKPVVSFIVDAAARNNTLDGSQCPGAGRGEEQTDQWLATHYPQVTARLNANAPGAELTDENTYNLISLCPFETVAYLKKSPWCTLFESIPNAFDGFEYTGDLDKFYKTGYGQYLGPVQGVGYMNELVARLTESPVRDQTQTNHSVDDFPYTFPLNRTLYLDFSHDNQMIAIFSAMGLFRQPQPLDPTEPDPDRTWRVSAMVPFAGRMVVERLNCSQSGREARSQKMVRILVQDQVQPLEFCGASENGLCTLDAFVDSQAYARNKGEGDWEKCFE</sequence>
<dbReference type="Proteomes" id="UP001055072">
    <property type="component" value="Unassembled WGS sequence"/>
</dbReference>
<organism evidence="1 2">
    <name type="scientific">Irpex rosettiformis</name>
    <dbReference type="NCBI Taxonomy" id="378272"/>
    <lineage>
        <taxon>Eukaryota</taxon>
        <taxon>Fungi</taxon>
        <taxon>Dikarya</taxon>
        <taxon>Basidiomycota</taxon>
        <taxon>Agaricomycotina</taxon>
        <taxon>Agaricomycetes</taxon>
        <taxon>Polyporales</taxon>
        <taxon>Irpicaceae</taxon>
        <taxon>Irpex</taxon>
    </lineage>
</organism>
<evidence type="ECO:0000313" key="1">
    <source>
        <dbReference type="EMBL" id="KAI0089102.1"/>
    </source>
</evidence>
<dbReference type="EMBL" id="MU274911">
    <property type="protein sequence ID" value="KAI0089102.1"/>
    <property type="molecule type" value="Genomic_DNA"/>
</dbReference>
<protein>
    <submittedName>
        <fullName evidence="1">Phytase</fullName>
    </submittedName>
</protein>